<organism evidence="1 2">
    <name type="scientific">Legionella geestiana</name>
    <dbReference type="NCBI Taxonomy" id="45065"/>
    <lineage>
        <taxon>Bacteria</taxon>
        <taxon>Pseudomonadati</taxon>
        <taxon>Pseudomonadota</taxon>
        <taxon>Gammaproteobacteria</taxon>
        <taxon>Legionellales</taxon>
        <taxon>Legionellaceae</taxon>
        <taxon>Legionella</taxon>
    </lineage>
</organism>
<dbReference type="SUPFAM" id="SSF46894">
    <property type="entry name" value="C-terminal effector domain of the bipartite response regulators"/>
    <property type="match status" value="1"/>
</dbReference>
<dbReference type="CDD" id="cd06170">
    <property type="entry name" value="LuxR_C_like"/>
    <property type="match status" value="1"/>
</dbReference>
<sequence>MNMMNNPTIIAIVKTFKEGACPALQELCKPLERTGINSFFYSKFIDGNRVNLISNNGLWLDHLQKCLANYKSVFENSFHFKPGFSIDYMDYFPKTAMHKDMSEFSMNNAIYLTNVSSDRKFSEVFIFATEEKESNMQLEAHINYFNEFCFLFKDTARKIIQKTQVNEQELQFCNANQLPPYGESKFPTLAQRYYLGAPHDDCYLTNREFIYLKKYLHGLSAKEIGNLFNLSARTVESRLAIIKQKLDCKNKSELLECVIHSQLFYPIFLNDRGKSKS</sequence>
<dbReference type="SMART" id="SM00421">
    <property type="entry name" value="HTH_LUXR"/>
    <property type="match status" value="1"/>
</dbReference>
<dbReference type="Gene3D" id="1.10.10.10">
    <property type="entry name" value="Winged helix-like DNA-binding domain superfamily/Winged helix DNA-binding domain"/>
    <property type="match status" value="1"/>
</dbReference>
<dbReference type="Pfam" id="PF00196">
    <property type="entry name" value="GerE"/>
    <property type="match status" value="1"/>
</dbReference>
<dbReference type="OrthoDB" id="5650388at2"/>
<proteinExistence type="predicted"/>
<evidence type="ECO:0000313" key="1">
    <source>
        <dbReference type="EMBL" id="KTC99161.1"/>
    </source>
</evidence>
<reference evidence="1 2" key="1">
    <citation type="submission" date="2015-11" db="EMBL/GenBank/DDBJ databases">
        <title>Genomic analysis of 38 Legionella species identifies large and diverse effector repertoires.</title>
        <authorList>
            <person name="Burstein D."/>
            <person name="Amaro F."/>
            <person name="Zusman T."/>
            <person name="Lifshitz Z."/>
            <person name="Cohen O."/>
            <person name="Gilbert J.A."/>
            <person name="Pupko T."/>
            <person name="Shuman H.A."/>
            <person name="Segal G."/>
        </authorList>
    </citation>
    <scope>NUCLEOTIDE SEQUENCE [LARGE SCALE GENOMIC DNA]</scope>
    <source>
        <strain evidence="1 2">ATCC 49504</strain>
    </source>
</reference>
<dbReference type="PATRIC" id="fig|45065.4.peg.1352"/>
<name>A0A0W0TU78_9GAMM</name>
<accession>A0A0W0TU78</accession>
<dbReference type="Proteomes" id="UP000054785">
    <property type="component" value="Unassembled WGS sequence"/>
</dbReference>
<dbReference type="InterPro" id="IPR036388">
    <property type="entry name" value="WH-like_DNA-bd_sf"/>
</dbReference>
<gene>
    <name evidence="1" type="ORF">Lgee_1252</name>
</gene>
<dbReference type="GO" id="GO:0003677">
    <property type="term" value="F:DNA binding"/>
    <property type="evidence" value="ECO:0007669"/>
    <property type="project" value="InterPro"/>
</dbReference>
<evidence type="ECO:0000313" key="2">
    <source>
        <dbReference type="Proteomes" id="UP000054785"/>
    </source>
</evidence>
<dbReference type="PROSITE" id="PS50043">
    <property type="entry name" value="HTH_LUXR_2"/>
    <property type="match status" value="1"/>
</dbReference>
<dbReference type="GO" id="GO:0006355">
    <property type="term" value="P:regulation of DNA-templated transcription"/>
    <property type="evidence" value="ECO:0007669"/>
    <property type="project" value="InterPro"/>
</dbReference>
<keyword evidence="2" id="KW-1185">Reference proteome</keyword>
<comment type="caution">
    <text evidence="1">The sequence shown here is derived from an EMBL/GenBank/DDBJ whole genome shotgun (WGS) entry which is preliminary data.</text>
</comment>
<dbReference type="STRING" id="45065.Lgee_1252"/>
<dbReference type="InterPro" id="IPR016032">
    <property type="entry name" value="Sig_transdc_resp-reg_C-effctor"/>
</dbReference>
<dbReference type="InterPro" id="IPR000792">
    <property type="entry name" value="Tscrpt_reg_LuxR_C"/>
</dbReference>
<protein>
    <submittedName>
        <fullName evidence="1">Putative transcriptional regulator LuxR</fullName>
    </submittedName>
</protein>
<dbReference type="AlphaFoldDB" id="A0A0W0TU78"/>
<dbReference type="EMBL" id="LNYC01000048">
    <property type="protein sequence ID" value="KTC99161.1"/>
    <property type="molecule type" value="Genomic_DNA"/>
</dbReference>